<sequence>MKALTFLLLPAVCLVAGAVDPPAPDKEKEKEKEKPLGPLREQYQLAAKKYEFFLDKDKKKPLTLEPKPVFSWANDDDWSGDVFVWTAGGKPRVIGCTLSGPGKEDRPAFHEFHTLSPDPLGPVAMTAKYTWTPPGIGFHKQDGAPAATPAGRLPQMRGIARDLSAWMEADGKWELRLLPQPLMRYQPAEGDVIDGALFCWVWTKGTDPEVIVAVECHRTADKKLEWRIAPVRFSNRELWLKNGDRELWRVPVHRDEQGDTWSNVYTTRYAGRIALPQPKKNP</sequence>
<keyword evidence="4" id="KW-1185">Reference proteome</keyword>
<feature type="signal peptide" evidence="2">
    <location>
        <begin position="1"/>
        <end position="18"/>
    </location>
</feature>
<protein>
    <submittedName>
        <fullName evidence="3">Uncharacterized protein</fullName>
    </submittedName>
</protein>
<feature type="compositionally biased region" description="Basic and acidic residues" evidence="1">
    <location>
        <begin position="23"/>
        <end position="35"/>
    </location>
</feature>
<organism evidence="3 4">
    <name type="scientific">Gemmata massiliana</name>
    <dbReference type="NCBI Taxonomy" id="1210884"/>
    <lineage>
        <taxon>Bacteria</taxon>
        <taxon>Pseudomonadati</taxon>
        <taxon>Planctomycetota</taxon>
        <taxon>Planctomycetia</taxon>
        <taxon>Gemmatales</taxon>
        <taxon>Gemmataceae</taxon>
        <taxon>Gemmata</taxon>
    </lineage>
</organism>
<keyword evidence="2" id="KW-0732">Signal</keyword>
<accession>A0A6P2D5K6</accession>
<evidence type="ECO:0000313" key="3">
    <source>
        <dbReference type="EMBL" id="VTR96177.1"/>
    </source>
</evidence>
<name>A0A6P2D5K6_9BACT</name>
<dbReference type="Proteomes" id="UP000464178">
    <property type="component" value="Chromosome"/>
</dbReference>
<evidence type="ECO:0000313" key="4">
    <source>
        <dbReference type="Proteomes" id="UP000464178"/>
    </source>
</evidence>
<gene>
    <name evidence="3" type="ORF">SOIL9_15370</name>
</gene>
<evidence type="ECO:0000256" key="1">
    <source>
        <dbReference type="SAM" id="MobiDB-lite"/>
    </source>
</evidence>
<feature type="region of interest" description="Disordered" evidence="1">
    <location>
        <begin position="18"/>
        <end position="38"/>
    </location>
</feature>
<dbReference type="KEGG" id="gms:SOIL9_15370"/>
<reference evidence="3 4" key="1">
    <citation type="submission" date="2019-05" db="EMBL/GenBank/DDBJ databases">
        <authorList>
            <consortium name="Science for Life Laboratories"/>
        </authorList>
    </citation>
    <scope>NUCLEOTIDE SEQUENCE [LARGE SCALE GENOMIC DNA]</scope>
    <source>
        <strain evidence="3">Soil9</strain>
    </source>
</reference>
<dbReference type="EMBL" id="LR593886">
    <property type="protein sequence ID" value="VTR96177.1"/>
    <property type="molecule type" value="Genomic_DNA"/>
</dbReference>
<dbReference type="AlphaFoldDB" id="A0A6P2D5K6"/>
<dbReference type="RefSeq" id="WP_162670499.1">
    <property type="nucleotide sequence ID" value="NZ_LR593886.1"/>
</dbReference>
<proteinExistence type="predicted"/>
<evidence type="ECO:0000256" key="2">
    <source>
        <dbReference type="SAM" id="SignalP"/>
    </source>
</evidence>
<feature type="chain" id="PRO_5026985760" evidence="2">
    <location>
        <begin position="19"/>
        <end position="282"/>
    </location>
</feature>